<dbReference type="Pfam" id="PF00400">
    <property type="entry name" value="WD40"/>
    <property type="match status" value="3"/>
</dbReference>
<dbReference type="SMART" id="SM00320">
    <property type="entry name" value="WD40"/>
    <property type="match status" value="6"/>
</dbReference>
<evidence type="ECO:0000256" key="2">
    <source>
        <dbReference type="ARBA" id="ARBA00022737"/>
    </source>
</evidence>
<sequence length="419" mass="45886">MLHDDTPPLSSDSSDDEMLMEDYAYEVIDVDEAGGEIEDLSDNENDTDVPMGNSTQDEDAAYIFRGHNDKSSVFCCSLSKNNELAATGSEEDKALVWNTVSGEILFECTGHKDSVIFVGFNFNDTYLASADMAGTIKLWQVRDKACIWDTSLDDIDWMKWHDSANVLLAAVQTGEVYMFKMPEGTCRVFPQVHGDRAQTGVILPDGKRIALGYLSGMIRVLDLRTGTALSTVEKDPTGLHRHSNCITSLDCYTDNNLLISTSVNGKTMLSSANNGKVISILQDLNANKGISNPELNNFSVEVAAFCKDPTFPVAATGTIENSSGKVYIWDIPRQVLRQEIFQEGGVTRLAWTSTSILFTTGLDGVLRSFDARAGSCLRSFSGHKGVILDLYISRDEKKALTVSDDSTARIFDISSIPVT</sequence>
<dbReference type="EMBL" id="QOIP01000011">
    <property type="protein sequence ID" value="RLU16960.1"/>
    <property type="molecule type" value="Genomic_DNA"/>
</dbReference>
<feature type="repeat" description="WD" evidence="3">
    <location>
        <begin position="380"/>
        <end position="419"/>
    </location>
</feature>
<dbReference type="PANTHER" id="PTHR19857">
    <property type="entry name" value="MITOCHONDRIAL DIVISION PROTEIN 1-RELATED"/>
    <property type="match status" value="1"/>
</dbReference>
<proteinExistence type="predicted"/>
<dbReference type="InterPro" id="IPR051179">
    <property type="entry name" value="WD_repeat_multifunction"/>
</dbReference>
<name>A0A026WTZ6_OOCBI</name>
<dbReference type="PROSITE" id="PS50294">
    <property type="entry name" value="WD_REPEATS_REGION"/>
    <property type="match status" value="2"/>
</dbReference>
<evidence type="ECO:0000313" key="4">
    <source>
        <dbReference type="EMBL" id="EZA59540.1"/>
    </source>
</evidence>
<evidence type="ECO:0000256" key="1">
    <source>
        <dbReference type="ARBA" id="ARBA00022574"/>
    </source>
</evidence>
<dbReference type="InterPro" id="IPR001680">
    <property type="entry name" value="WD40_rpt"/>
</dbReference>
<reference evidence="5" key="2">
    <citation type="journal article" date="2018" name="Genome Res.">
        <title>The genomic architecture and molecular evolution of ant odorant receptors.</title>
        <authorList>
            <person name="McKenzie S.K."/>
            <person name="Kronauer D.J.C."/>
        </authorList>
    </citation>
    <scope>NUCLEOTIDE SEQUENCE [LARGE SCALE GENOMIC DNA]</scope>
    <source>
        <strain evidence="5">Clonal line C1</strain>
    </source>
</reference>
<dbReference type="OrthoDB" id="10261640at2759"/>
<keyword evidence="6" id="KW-1185">Reference proteome</keyword>
<organism evidence="4 6">
    <name type="scientific">Ooceraea biroi</name>
    <name type="common">Clonal raider ant</name>
    <name type="synonym">Cerapachys biroi</name>
    <dbReference type="NCBI Taxonomy" id="2015173"/>
    <lineage>
        <taxon>Eukaryota</taxon>
        <taxon>Metazoa</taxon>
        <taxon>Ecdysozoa</taxon>
        <taxon>Arthropoda</taxon>
        <taxon>Hexapoda</taxon>
        <taxon>Insecta</taxon>
        <taxon>Pterygota</taxon>
        <taxon>Neoptera</taxon>
        <taxon>Endopterygota</taxon>
        <taxon>Hymenoptera</taxon>
        <taxon>Apocrita</taxon>
        <taxon>Aculeata</taxon>
        <taxon>Formicoidea</taxon>
        <taxon>Formicidae</taxon>
        <taxon>Dorylinae</taxon>
        <taxon>Ooceraea</taxon>
    </lineage>
</organism>
<dbReference type="SUPFAM" id="SSF50978">
    <property type="entry name" value="WD40 repeat-like"/>
    <property type="match status" value="1"/>
</dbReference>
<dbReference type="PANTHER" id="PTHR19857:SF8">
    <property type="entry name" value="ANGIO-ASSOCIATED MIGRATORY CELL PROTEIN"/>
    <property type="match status" value="1"/>
</dbReference>
<evidence type="ECO:0000256" key="3">
    <source>
        <dbReference type="PROSITE-ProRule" id="PRU00221"/>
    </source>
</evidence>
<dbReference type="InterPro" id="IPR036322">
    <property type="entry name" value="WD40_repeat_dom_sf"/>
</dbReference>
<gene>
    <name evidence="5" type="ORF">DMN91_011029</name>
    <name evidence="4" type="ORF">X777_00383</name>
</gene>
<reference evidence="4 6" key="1">
    <citation type="journal article" date="2014" name="Curr. Biol.">
        <title>The genome of the clonal raider ant Cerapachys biroi.</title>
        <authorList>
            <person name="Oxley P.R."/>
            <person name="Ji L."/>
            <person name="Fetter-Pruneda I."/>
            <person name="McKenzie S.K."/>
            <person name="Li C."/>
            <person name="Hu H."/>
            <person name="Zhang G."/>
            <person name="Kronauer D.J."/>
        </authorList>
    </citation>
    <scope>NUCLEOTIDE SEQUENCE [LARGE SCALE GENOMIC DNA]</scope>
</reference>
<keyword evidence="2" id="KW-0677">Repeat</keyword>
<reference evidence="5" key="3">
    <citation type="submission" date="2018-07" db="EMBL/GenBank/DDBJ databases">
        <authorList>
            <person name="Mckenzie S.K."/>
            <person name="Kronauer D.J.C."/>
        </authorList>
    </citation>
    <scope>NUCLEOTIDE SEQUENCE</scope>
    <source>
        <strain evidence="5">Clonal line C1</strain>
    </source>
</reference>
<feature type="repeat" description="WD" evidence="3">
    <location>
        <begin position="108"/>
        <end position="149"/>
    </location>
</feature>
<dbReference type="Proteomes" id="UP000279307">
    <property type="component" value="Chromosome 11"/>
</dbReference>
<dbReference type="InterPro" id="IPR015943">
    <property type="entry name" value="WD40/YVTN_repeat-like_dom_sf"/>
</dbReference>
<dbReference type="Proteomes" id="UP000053097">
    <property type="component" value="Unassembled WGS sequence"/>
</dbReference>
<protein>
    <submittedName>
        <fullName evidence="4">Angio-associated migratory cell protein</fullName>
    </submittedName>
</protein>
<evidence type="ECO:0000313" key="6">
    <source>
        <dbReference type="Proteomes" id="UP000053097"/>
    </source>
</evidence>
<evidence type="ECO:0000313" key="5">
    <source>
        <dbReference type="EMBL" id="RLU16960.1"/>
    </source>
</evidence>
<dbReference type="OMA" id="SIWDYSK"/>
<dbReference type="EMBL" id="KK107105">
    <property type="protein sequence ID" value="EZA59540.1"/>
    <property type="molecule type" value="Genomic_DNA"/>
</dbReference>
<keyword evidence="1 3" id="KW-0853">WD repeat</keyword>
<accession>A0A026WTZ6</accession>
<dbReference type="Gene3D" id="2.130.10.10">
    <property type="entry name" value="YVTN repeat-like/Quinoprotein amine dehydrogenase"/>
    <property type="match status" value="1"/>
</dbReference>
<dbReference type="STRING" id="2015173.A0A026WTZ6"/>
<dbReference type="PROSITE" id="PS50082">
    <property type="entry name" value="WD_REPEATS_2"/>
    <property type="match status" value="2"/>
</dbReference>
<dbReference type="AlphaFoldDB" id="A0A026WTZ6"/>